<dbReference type="PROSITE" id="PS51918">
    <property type="entry name" value="RADICAL_SAM"/>
    <property type="match status" value="1"/>
</dbReference>
<dbReference type="SFLD" id="SFLDS00029">
    <property type="entry name" value="Radical_SAM"/>
    <property type="match status" value="1"/>
</dbReference>
<keyword evidence="2" id="KW-0479">Metal-binding</keyword>
<keyword evidence="7" id="KW-1185">Reference proteome</keyword>
<dbReference type="GO" id="GO:0046872">
    <property type="term" value="F:metal ion binding"/>
    <property type="evidence" value="ECO:0007669"/>
    <property type="project" value="UniProtKB-KW"/>
</dbReference>
<dbReference type="SUPFAM" id="SSF102114">
    <property type="entry name" value="Radical SAM enzymes"/>
    <property type="match status" value="1"/>
</dbReference>
<dbReference type="InterPro" id="IPR026335">
    <property type="entry name" value="rSAM_SPASM_FxsB"/>
</dbReference>
<proteinExistence type="predicted"/>
<comment type="caution">
    <text evidence="6">The sequence shown here is derived from an EMBL/GenBank/DDBJ whole genome shotgun (WGS) entry which is preliminary data.</text>
</comment>
<dbReference type="Gene3D" id="3.20.20.70">
    <property type="entry name" value="Aldolase class I"/>
    <property type="match status" value="1"/>
</dbReference>
<evidence type="ECO:0000313" key="6">
    <source>
        <dbReference type="EMBL" id="RJL32500.1"/>
    </source>
</evidence>
<dbReference type="Proteomes" id="UP000265768">
    <property type="component" value="Unassembled WGS sequence"/>
</dbReference>
<sequence length="726" mass="77934">MPEAVAPFRQFVVKVASRCDLACDHCYVFEFADQSWRGRPAVMTDETAERVAARIAEHAAAHRLRTAHVILHGGEPLLAGPARLERIARTLRAALDGVAELDLRIHTNGVLLSERFCRVFEEHDIMVGISLDGDRAANDLHRLYRDGRSSYDKVIAAVDLLRERHPRLYAGLLCTIDVRNDPIAVYEALVALEPPRIDFLLPHATWDEPPLRPEGSATPYADWLIAIHDRWIADGRPVPVRLFDSITWGARGRGSQTESLGLSVSDLVVIETDGEYEQADSLKVAYDGAPATGLDVVRHSLDEVARHPGPAARRGGADDLADECRACPLLVACGGGLYAHRYRTGTGFRNPSVYCPDLFKLIPHVDRASGGATHTLPASALGALAAVTAGPGEIELLHAPQSSLTRLLVARAHGSDPGDSAWTALVRLDRDDRAAVRRAFGHPYVRAWAAGRAAGRGDARHLAAVAAAAAIAAGRPAKVPVPVTDGVIHLPGLGRLRVGPGVEAHVEVGDGGFAVHAHGHRYDPASPEWEPLRETFPGGPLVDDVDPYRDRFGRPARERLDETGFAAWREAFAAAWKALDAEHPDQAAVLRAGVRIVTPLTGDDAEVAVAREAPGALGVAGRPTPESLVRGFWRSRLAAVQDLFDLTGGDTRVEEELSAAYSRLAAAAVARPAEAADLLEEVRRGVRDLASGPLPDMGRRFVTGMDAAAAARLRSLPCAPPADHAP</sequence>
<dbReference type="InterPro" id="IPR013785">
    <property type="entry name" value="Aldolase_TIM"/>
</dbReference>
<reference evidence="6 7" key="1">
    <citation type="submission" date="2018-09" db="EMBL/GenBank/DDBJ databases">
        <title>YIM 75507 draft genome.</title>
        <authorList>
            <person name="Tang S."/>
            <person name="Feng Y."/>
        </authorList>
    </citation>
    <scope>NUCLEOTIDE SEQUENCE [LARGE SCALE GENOMIC DNA]</scope>
    <source>
        <strain evidence="6 7">YIM 75507</strain>
    </source>
</reference>
<dbReference type="InterPro" id="IPR023867">
    <property type="entry name" value="Sulphatase_maturase_rSAM"/>
</dbReference>
<dbReference type="SFLD" id="SFLDG01067">
    <property type="entry name" value="SPASM/twitch_domain_containing"/>
    <property type="match status" value="1"/>
</dbReference>
<keyword evidence="4" id="KW-0411">Iron-sulfur</keyword>
<dbReference type="AlphaFoldDB" id="A0A3A4BDX8"/>
<dbReference type="SFLD" id="SFLDG01072">
    <property type="entry name" value="dehydrogenase_like"/>
    <property type="match status" value="1"/>
</dbReference>
<evidence type="ECO:0000259" key="5">
    <source>
        <dbReference type="PROSITE" id="PS51918"/>
    </source>
</evidence>
<evidence type="ECO:0000256" key="4">
    <source>
        <dbReference type="ARBA" id="ARBA00023014"/>
    </source>
</evidence>
<dbReference type="CDD" id="cd01335">
    <property type="entry name" value="Radical_SAM"/>
    <property type="match status" value="1"/>
</dbReference>
<keyword evidence="1" id="KW-0949">S-adenosyl-L-methionine</keyword>
<organism evidence="6 7">
    <name type="scientific">Bailinhaonella thermotolerans</name>
    <dbReference type="NCBI Taxonomy" id="1070861"/>
    <lineage>
        <taxon>Bacteria</taxon>
        <taxon>Bacillati</taxon>
        <taxon>Actinomycetota</taxon>
        <taxon>Actinomycetes</taxon>
        <taxon>Streptosporangiales</taxon>
        <taxon>Streptosporangiaceae</taxon>
        <taxon>Bailinhaonella</taxon>
    </lineage>
</organism>
<dbReference type="NCBIfam" id="TIGR04269">
    <property type="entry name" value="SAM_SPASM_FxsB"/>
    <property type="match status" value="1"/>
</dbReference>
<name>A0A3A4BDX8_9ACTN</name>
<dbReference type="InterPro" id="IPR007197">
    <property type="entry name" value="rSAM"/>
</dbReference>
<evidence type="ECO:0000313" key="7">
    <source>
        <dbReference type="Proteomes" id="UP000265768"/>
    </source>
</evidence>
<dbReference type="EMBL" id="QZEY01000004">
    <property type="protein sequence ID" value="RJL32500.1"/>
    <property type="molecule type" value="Genomic_DNA"/>
</dbReference>
<dbReference type="Pfam" id="PF04055">
    <property type="entry name" value="Radical_SAM"/>
    <property type="match status" value="1"/>
</dbReference>
<evidence type="ECO:0000256" key="3">
    <source>
        <dbReference type="ARBA" id="ARBA00023004"/>
    </source>
</evidence>
<dbReference type="PANTHER" id="PTHR43273">
    <property type="entry name" value="ANAEROBIC SULFATASE-MATURATING ENZYME HOMOLOG ASLB-RELATED"/>
    <property type="match status" value="1"/>
</dbReference>
<protein>
    <submittedName>
        <fullName evidence="6">FxsB family radical SAM/SPASM domain protein</fullName>
    </submittedName>
</protein>
<dbReference type="OrthoDB" id="9782387at2"/>
<evidence type="ECO:0000256" key="2">
    <source>
        <dbReference type="ARBA" id="ARBA00022723"/>
    </source>
</evidence>
<dbReference type="RefSeq" id="WP_119926749.1">
    <property type="nucleotide sequence ID" value="NZ_QZEY01000004.1"/>
</dbReference>
<keyword evidence="3" id="KW-0408">Iron</keyword>
<accession>A0A3A4BDX8</accession>
<dbReference type="GO" id="GO:0016491">
    <property type="term" value="F:oxidoreductase activity"/>
    <property type="evidence" value="ECO:0007669"/>
    <property type="project" value="InterPro"/>
</dbReference>
<dbReference type="PANTHER" id="PTHR43273:SF8">
    <property type="entry name" value="RADICAL SAM DOMAIN PROTEIN"/>
    <property type="match status" value="1"/>
</dbReference>
<feature type="domain" description="Radical SAM core" evidence="5">
    <location>
        <begin position="5"/>
        <end position="236"/>
    </location>
</feature>
<evidence type="ECO:0000256" key="1">
    <source>
        <dbReference type="ARBA" id="ARBA00022691"/>
    </source>
</evidence>
<dbReference type="GO" id="GO:0051536">
    <property type="term" value="F:iron-sulfur cluster binding"/>
    <property type="evidence" value="ECO:0007669"/>
    <property type="project" value="UniProtKB-KW"/>
</dbReference>
<dbReference type="InterPro" id="IPR058240">
    <property type="entry name" value="rSAM_sf"/>
</dbReference>
<dbReference type="SFLD" id="SFLDG01386">
    <property type="entry name" value="main_SPASM_domain-containing"/>
    <property type="match status" value="1"/>
</dbReference>
<gene>
    <name evidence="6" type="ORF">D5H75_13305</name>
</gene>